<keyword evidence="2" id="KW-1185">Reference proteome</keyword>
<organism evidence="1 2">
    <name type="scientific">Corallincola platygyrae</name>
    <dbReference type="NCBI Taxonomy" id="1193278"/>
    <lineage>
        <taxon>Bacteria</taxon>
        <taxon>Pseudomonadati</taxon>
        <taxon>Pseudomonadota</taxon>
        <taxon>Gammaproteobacteria</taxon>
        <taxon>Alteromonadales</taxon>
        <taxon>Psychromonadaceae</taxon>
        <taxon>Corallincola</taxon>
    </lineage>
</organism>
<comment type="caution">
    <text evidence="1">The sequence shown here is derived from an EMBL/GenBank/DDBJ whole genome shotgun (WGS) entry which is preliminary data.</text>
</comment>
<evidence type="ECO:0000313" key="2">
    <source>
        <dbReference type="Proteomes" id="UP001597380"/>
    </source>
</evidence>
<dbReference type="Proteomes" id="UP001597380">
    <property type="component" value="Unassembled WGS sequence"/>
</dbReference>
<name>A0ABW4XPK0_9GAMM</name>
<evidence type="ECO:0000313" key="1">
    <source>
        <dbReference type="EMBL" id="MFD2097212.1"/>
    </source>
</evidence>
<dbReference type="RefSeq" id="WP_345339864.1">
    <property type="nucleotide sequence ID" value="NZ_BAABLI010000012.1"/>
</dbReference>
<gene>
    <name evidence="1" type="ORF">ACFSJ3_14545</name>
</gene>
<reference evidence="2" key="1">
    <citation type="journal article" date="2019" name="Int. J. Syst. Evol. Microbiol.">
        <title>The Global Catalogue of Microorganisms (GCM) 10K type strain sequencing project: providing services to taxonomists for standard genome sequencing and annotation.</title>
        <authorList>
            <consortium name="The Broad Institute Genomics Platform"/>
            <consortium name="The Broad Institute Genome Sequencing Center for Infectious Disease"/>
            <person name="Wu L."/>
            <person name="Ma J."/>
        </authorList>
    </citation>
    <scope>NUCLEOTIDE SEQUENCE [LARGE SCALE GENOMIC DNA]</scope>
    <source>
        <strain evidence="2">CGMCC 1.10992</strain>
    </source>
</reference>
<protein>
    <submittedName>
        <fullName evidence="1">Uncharacterized protein</fullName>
    </submittedName>
</protein>
<dbReference type="EMBL" id="JBHUHT010000016">
    <property type="protein sequence ID" value="MFD2097212.1"/>
    <property type="molecule type" value="Genomic_DNA"/>
</dbReference>
<accession>A0ABW4XPK0</accession>
<proteinExistence type="predicted"/>
<sequence length="113" mass="12172">MSADSATHLKAWAIYHLTDIPEQDVQSVTGVTDVKPYVLVGEIAQACEDWQEGEFIKSGWLTQWNIEQGLVSGITGEFQLIGPSAAPSAISEVSTKALLEIIGMRSAQTSPPQ</sequence>